<sequence>MVNPTGANGVDNGVFPPDEELREILHDFQRRTLSLAVRLRYLEERHGIKIGSQVYANFAPLEEATAAIANIISRDVNQGQGPDTVKKIASLRLYLIIPRDFVRSTMHALVGQGPSDMRRPGRRTDPRSAVRSMLLGYFKRSTLTAMKNLGEGA</sequence>
<accession>A0AAW0ARW5</accession>
<gene>
    <name evidence="1" type="ORF">R3P38DRAFT_3203929</name>
</gene>
<dbReference type="EMBL" id="JAWWNJ010000052">
    <property type="protein sequence ID" value="KAK7016119.1"/>
    <property type="molecule type" value="Genomic_DNA"/>
</dbReference>
<proteinExistence type="predicted"/>
<dbReference type="AlphaFoldDB" id="A0AAW0ARW5"/>
<keyword evidence="2" id="KW-1185">Reference proteome</keyword>
<organism evidence="1 2">
    <name type="scientific">Favolaschia claudopus</name>
    <dbReference type="NCBI Taxonomy" id="2862362"/>
    <lineage>
        <taxon>Eukaryota</taxon>
        <taxon>Fungi</taxon>
        <taxon>Dikarya</taxon>
        <taxon>Basidiomycota</taxon>
        <taxon>Agaricomycotina</taxon>
        <taxon>Agaricomycetes</taxon>
        <taxon>Agaricomycetidae</taxon>
        <taxon>Agaricales</taxon>
        <taxon>Marasmiineae</taxon>
        <taxon>Mycenaceae</taxon>
        <taxon>Favolaschia</taxon>
    </lineage>
</organism>
<protein>
    <submittedName>
        <fullName evidence="1">Uncharacterized protein</fullName>
    </submittedName>
</protein>
<evidence type="ECO:0000313" key="1">
    <source>
        <dbReference type="EMBL" id="KAK7016119.1"/>
    </source>
</evidence>
<dbReference type="Proteomes" id="UP001362999">
    <property type="component" value="Unassembled WGS sequence"/>
</dbReference>
<reference evidence="1 2" key="1">
    <citation type="journal article" date="2024" name="J Genomics">
        <title>Draft genome sequencing and assembly of Favolaschia claudopus CIRM-BRFM 2984 isolated from oak limbs.</title>
        <authorList>
            <person name="Navarro D."/>
            <person name="Drula E."/>
            <person name="Chaduli D."/>
            <person name="Cazenave R."/>
            <person name="Ahrendt S."/>
            <person name="Wang J."/>
            <person name="Lipzen A."/>
            <person name="Daum C."/>
            <person name="Barry K."/>
            <person name="Grigoriev I.V."/>
            <person name="Favel A."/>
            <person name="Rosso M.N."/>
            <person name="Martin F."/>
        </authorList>
    </citation>
    <scope>NUCLEOTIDE SEQUENCE [LARGE SCALE GENOMIC DNA]</scope>
    <source>
        <strain evidence="1 2">CIRM-BRFM 2984</strain>
    </source>
</reference>
<comment type="caution">
    <text evidence="1">The sequence shown here is derived from an EMBL/GenBank/DDBJ whole genome shotgun (WGS) entry which is preliminary data.</text>
</comment>
<name>A0AAW0ARW5_9AGAR</name>
<evidence type="ECO:0000313" key="2">
    <source>
        <dbReference type="Proteomes" id="UP001362999"/>
    </source>
</evidence>